<name>A0A6L2KV92_TANCI</name>
<proteinExistence type="predicted"/>
<dbReference type="AlphaFoldDB" id="A0A6L2KV92"/>
<keyword evidence="2" id="KW-0548">Nucleotidyltransferase</keyword>
<reference evidence="2" key="1">
    <citation type="journal article" date="2019" name="Sci. Rep.">
        <title>Draft genome of Tanacetum cinerariifolium, the natural source of mosquito coil.</title>
        <authorList>
            <person name="Yamashiro T."/>
            <person name="Shiraishi A."/>
            <person name="Satake H."/>
            <person name="Nakayama K."/>
        </authorList>
    </citation>
    <scope>NUCLEOTIDE SEQUENCE</scope>
</reference>
<dbReference type="InterPro" id="IPR012677">
    <property type="entry name" value="Nucleotide-bd_a/b_plait_sf"/>
</dbReference>
<dbReference type="GO" id="GO:0003676">
    <property type="term" value="F:nucleic acid binding"/>
    <property type="evidence" value="ECO:0007669"/>
    <property type="project" value="InterPro"/>
</dbReference>
<gene>
    <name evidence="2" type="ORF">Tci_023903</name>
</gene>
<dbReference type="Gene3D" id="3.60.10.10">
    <property type="entry name" value="Endonuclease/exonuclease/phosphatase"/>
    <property type="match status" value="1"/>
</dbReference>
<feature type="region of interest" description="Disordered" evidence="1">
    <location>
        <begin position="1"/>
        <end position="43"/>
    </location>
</feature>
<sequence>MSGLAPLPHLRQEARGEIGASAERLRSDGEDSEKEETYGPQSTPRMVCNDYGTVVDVFTPFKKSKAGKRFAFVRFIKVKDLDRLVENLCTIWIGRFHIHVNVARFHRPLKPNSPTPREPNLGTSKNSFASVLKEGSLSPVKDFVNSEPARVLDDPCIKEHDFSLSLMCKVKTVSAIPNLPIILSNEGFDNINITYLGGMWVLFAMDSLESKDKLLNHTGVNSWFLTIKKAYNSFVCDERITWVSIEGLPIKAWTLNSFRKIASLWGEIVEWEDSDSFSLSNKPLCLKTKIDDSINVRCKINIQDHTGEQVQSLSSKLKERNLNGGVSSHHNKITCSSKNKAGGSILEVMDEIVKVRQTMGYNMEGLCNKTKKGWIKELCHKHRINFVGIQETKLESIDLFSIKSLWGNLNFDHAVSSSVSFSGGILCVWDARVFTKEHVSKSDYFVAIMGTWFPTSTKLLVISVYAPQEITKKGIYGIIFDLLLKGFDSFVETSWKSMNVLDSNGLVRMKKKLQLLKNSIRVWIKEAIVRSNKMKNNIHQILLEVDKIIDQGLDNDEPFVLYELLLWCKHKRNSAMIFKVDFEKAFDSVKWDYILDTLKAFGFGQKWCKWINGCFDTAMGSVLVNGSPTS</sequence>
<dbReference type="CDD" id="cd00590">
    <property type="entry name" value="RRM_SF"/>
    <property type="match status" value="1"/>
</dbReference>
<dbReference type="EMBL" id="BKCJ010002939">
    <property type="protein sequence ID" value="GEU51925.1"/>
    <property type="molecule type" value="Genomic_DNA"/>
</dbReference>
<dbReference type="GO" id="GO:0003964">
    <property type="term" value="F:RNA-directed DNA polymerase activity"/>
    <property type="evidence" value="ECO:0007669"/>
    <property type="project" value="UniProtKB-KW"/>
</dbReference>
<keyword evidence="2" id="KW-0808">Transferase</keyword>
<dbReference type="InterPro" id="IPR035979">
    <property type="entry name" value="RBD_domain_sf"/>
</dbReference>
<evidence type="ECO:0000256" key="1">
    <source>
        <dbReference type="SAM" id="MobiDB-lite"/>
    </source>
</evidence>
<dbReference type="Gene3D" id="3.30.70.330">
    <property type="match status" value="1"/>
</dbReference>
<dbReference type="InterPro" id="IPR036691">
    <property type="entry name" value="Endo/exonu/phosph_ase_sf"/>
</dbReference>
<evidence type="ECO:0000313" key="2">
    <source>
        <dbReference type="EMBL" id="GEU51925.1"/>
    </source>
</evidence>
<comment type="caution">
    <text evidence="2">The sequence shown here is derived from an EMBL/GenBank/DDBJ whole genome shotgun (WGS) entry which is preliminary data.</text>
</comment>
<protein>
    <submittedName>
        <fullName evidence="2">RNA-directed DNA polymerase, eukaryota, nucleotide-binding alpha-beta plait domain protein</fullName>
    </submittedName>
</protein>
<dbReference type="SUPFAM" id="SSF56219">
    <property type="entry name" value="DNase I-like"/>
    <property type="match status" value="1"/>
</dbReference>
<dbReference type="SUPFAM" id="SSF54928">
    <property type="entry name" value="RNA-binding domain, RBD"/>
    <property type="match status" value="1"/>
</dbReference>
<keyword evidence="2" id="KW-0695">RNA-directed DNA polymerase</keyword>
<accession>A0A6L2KV92</accession>
<organism evidence="2">
    <name type="scientific">Tanacetum cinerariifolium</name>
    <name type="common">Dalmatian daisy</name>
    <name type="synonym">Chrysanthemum cinerariifolium</name>
    <dbReference type="NCBI Taxonomy" id="118510"/>
    <lineage>
        <taxon>Eukaryota</taxon>
        <taxon>Viridiplantae</taxon>
        <taxon>Streptophyta</taxon>
        <taxon>Embryophyta</taxon>
        <taxon>Tracheophyta</taxon>
        <taxon>Spermatophyta</taxon>
        <taxon>Magnoliopsida</taxon>
        <taxon>eudicotyledons</taxon>
        <taxon>Gunneridae</taxon>
        <taxon>Pentapetalae</taxon>
        <taxon>asterids</taxon>
        <taxon>campanulids</taxon>
        <taxon>Asterales</taxon>
        <taxon>Asteraceae</taxon>
        <taxon>Asteroideae</taxon>
        <taxon>Anthemideae</taxon>
        <taxon>Anthemidinae</taxon>
        <taxon>Tanacetum</taxon>
    </lineage>
</organism>